<evidence type="ECO:0000256" key="2">
    <source>
        <dbReference type="SAM" id="Phobius"/>
    </source>
</evidence>
<dbReference type="STRING" id="1276257.SSABA_v1c03070"/>
<protein>
    <submittedName>
        <fullName evidence="3">Uncharacterized protein</fullName>
    </submittedName>
</protein>
<dbReference type="OrthoDB" id="388553at2"/>
<keyword evidence="2" id="KW-1133">Transmembrane helix</keyword>
<dbReference type="HOGENOM" id="CLU_1073273_0_0_14"/>
<proteinExistence type="predicted"/>
<gene>
    <name evidence="3" type="ORF">SSABA_v1c03070</name>
</gene>
<dbReference type="PATRIC" id="fig|1276257.3.peg.313"/>
<reference evidence="3 4" key="1">
    <citation type="journal article" date="2014" name="Genome Biol. Evol.">
        <title>Molecular evolution of the substrate utilization strategies and putative virulence factors in mosquito-associated Spiroplasma species.</title>
        <authorList>
            <person name="Chang T.H."/>
            <person name="Lo W.S."/>
            <person name="Ku C."/>
            <person name="Chen L.L."/>
            <person name="Kuo C.H."/>
        </authorList>
    </citation>
    <scope>NUCLEOTIDE SEQUENCE [LARGE SCALE GENOMIC DNA]</scope>
    <source>
        <strain evidence="3">Ar-1343</strain>
    </source>
</reference>
<feature type="compositionally biased region" description="Basic and acidic residues" evidence="1">
    <location>
        <begin position="196"/>
        <end position="206"/>
    </location>
</feature>
<feature type="region of interest" description="Disordered" evidence="1">
    <location>
        <begin position="184"/>
        <end position="206"/>
    </location>
</feature>
<dbReference type="Proteomes" id="UP000019265">
    <property type="component" value="Chromosome"/>
</dbReference>
<dbReference type="RefSeq" id="WP_025250855.1">
    <property type="nucleotide sequence ID" value="NZ_CP006934.1"/>
</dbReference>
<name>W6AJ39_9MOLU</name>
<dbReference type="AlphaFoldDB" id="W6AJ39"/>
<sequence>MKDIFQIRSDLEKNGWLWPPNYKDIEVKIWPNIETYFDAEETVLSALWASFDRFETPMVGMVFITDKRIFTIEINDDAKSDNVRYVPIDSYRIDKIEYKKAKSDDDLNEINLLNDTFGSGVKFKTPNRKVAQHFLNTLGGVSDVEIVEVDEVKKTVEPKTTSQIKKPEVAKLTEKVINFEKPQPKIKQKPAPRTKPTIEETKPFEKSKVKTQKTQKTLKTPTKKLNAKFWWFTIPVAVLILTLLLIFTF</sequence>
<feature type="transmembrane region" description="Helical" evidence="2">
    <location>
        <begin position="229"/>
        <end position="247"/>
    </location>
</feature>
<evidence type="ECO:0000256" key="1">
    <source>
        <dbReference type="SAM" id="MobiDB-lite"/>
    </source>
</evidence>
<keyword evidence="2" id="KW-0812">Transmembrane</keyword>
<dbReference type="EMBL" id="CP006934">
    <property type="protein sequence ID" value="AHI53719.1"/>
    <property type="molecule type" value="Genomic_DNA"/>
</dbReference>
<evidence type="ECO:0000313" key="3">
    <source>
        <dbReference type="EMBL" id="AHI53719.1"/>
    </source>
</evidence>
<accession>W6AJ39</accession>
<evidence type="ECO:0000313" key="4">
    <source>
        <dbReference type="Proteomes" id="UP000019265"/>
    </source>
</evidence>
<keyword evidence="2" id="KW-0472">Membrane</keyword>
<keyword evidence="4" id="KW-1185">Reference proteome</keyword>
<dbReference type="KEGG" id="ssab:SSABA_v1c03070"/>
<organism evidence="3 4">
    <name type="scientific">Spiroplasma sabaudiense Ar-1343</name>
    <dbReference type="NCBI Taxonomy" id="1276257"/>
    <lineage>
        <taxon>Bacteria</taxon>
        <taxon>Bacillati</taxon>
        <taxon>Mycoplasmatota</taxon>
        <taxon>Mollicutes</taxon>
        <taxon>Entomoplasmatales</taxon>
        <taxon>Spiroplasmataceae</taxon>
        <taxon>Spiroplasma</taxon>
    </lineage>
</organism>